<keyword evidence="9 13" id="KW-0560">Oxidoreductase</keyword>
<evidence type="ECO:0000256" key="13">
    <source>
        <dbReference type="RuleBase" id="RU362049"/>
    </source>
</evidence>
<evidence type="ECO:0000259" key="15">
    <source>
        <dbReference type="Pfam" id="PF02910"/>
    </source>
</evidence>
<dbReference type="InterPro" id="IPR027477">
    <property type="entry name" value="Succ_DH/fumarate_Rdtase_cat_sf"/>
</dbReference>
<comment type="subcellular location">
    <subcellularLocation>
        <location evidence="13">Cytoplasm</location>
    </subcellularLocation>
</comment>
<evidence type="ECO:0000256" key="5">
    <source>
        <dbReference type="ARBA" id="ARBA00021901"/>
    </source>
</evidence>
<dbReference type="GO" id="GO:0005737">
    <property type="term" value="C:cytoplasm"/>
    <property type="evidence" value="ECO:0007669"/>
    <property type="project" value="UniProtKB-SubCell"/>
</dbReference>
<dbReference type="PRINTS" id="PR00411">
    <property type="entry name" value="PNDRDTASEI"/>
</dbReference>
<dbReference type="InterPro" id="IPR005288">
    <property type="entry name" value="NadB"/>
</dbReference>
<gene>
    <name evidence="16" type="ORF">ABLG96_13050</name>
</gene>
<organism evidence="16">
    <name type="scientific">Nakamurella sp. A5-74</name>
    <dbReference type="NCBI Taxonomy" id="3158264"/>
    <lineage>
        <taxon>Bacteria</taxon>
        <taxon>Bacillati</taxon>
        <taxon>Actinomycetota</taxon>
        <taxon>Actinomycetes</taxon>
        <taxon>Nakamurellales</taxon>
        <taxon>Nakamurellaceae</taxon>
        <taxon>Nakamurella</taxon>
    </lineage>
</organism>
<evidence type="ECO:0000256" key="10">
    <source>
        <dbReference type="ARBA" id="ARBA00029426"/>
    </source>
</evidence>
<dbReference type="EMBL" id="CP159218">
    <property type="protein sequence ID" value="XCG65887.1"/>
    <property type="molecule type" value="Genomic_DNA"/>
</dbReference>
<sequence>MWDAHVDVVVVGSGVAGLTAAHDAAAAGLRVVIITKDAPEAGSTRWAQGGIAVVDAATGDTIDAHLHDTVVAGAGLTDPVVAAAVVTEGIAAVARLRARGAVFDSLAPSGPGDPGALLRTREGGHHADRIIHAGGDATGAEVERALLAATGMPAVLAGHLALDVVTDVAGSACGVTVLAPSGRVGLIRAGAVVLATGGCGQLYAATSNPPVATADGVAIALRAGAQVADLEFIQFHPTVLFTDGGLAGQRPLVSEAVRGAGAVLVDGAGRRVMTGVHPLADLAPRDVVSLAITRRMAENPGGIDDHVFLDARAVEGFARRFPTITAACTAAGVDPQRQLIPVAPAEHFQCGGVWTDLQGRTTINRLYAVGEVARTGLHGANRLASNSLLEGLVMGERAAADIVENPVPLGEPIAVPQPRTVDPPAVGQLQRSMSKRVGIGRDATSLAQVLFPRPDPGARVSRESVEAANITLVARLVVTAAATRTESRGAHVRLDFPERRLAWAQPISLTLTADDELEIGALRPAVPV</sequence>
<proteinExistence type="inferred from homology"/>
<evidence type="ECO:0000256" key="4">
    <source>
        <dbReference type="ARBA" id="ARBA00012173"/>
    </source>
</evidence>
<dbReference type="Gene3D" id="3.50.50.60">
    <property type="entry name" value="FAD/NAD(P)-binding domain"/>
    <property type="match status" value="1"/>
</dbReference>
<dbReference type="NCBIfam" id="NF005867">
    <property type="entry name" value="PRK07804.1"/>
    <property type="match status" value="1"/>
</dbReference>
<comment type="cofactor">
    <cofactor evidence="1 13">
        <name>FAD</name>
        <dbReference type="ChEBI" id="CHEBI:57692"/>
    </cofactor>
</comment>
<dbReference type="PANTHER" id="PTHR42716:SF2">
    <property type="entry name" value="L-ASPARTATE OXIDASE, CHLOROPLASTIC"/>
    <property type="match status" value="1"/>
</dbReference>
<evidence type="ECO:0000259" key="14">
    <source>
        <dbReference type="Pfam" id="PF00890"/>
    </source>
</evidence>
<dbReference type="SUPFAM" id="SSF51905">
    <property type="entry name" value="FAD/NAD(P)-binding domain"/>
    <property type="match status" value="1"/>
</dbReference>
<dbReference type="Pfam" id="PF02910">
    <property type="entry name" value="Succ_DH_flav_C"/>
    <property type="match status" value="1"/>
</dbReference>
<keyword evidence="7 13" id="KW-0662">Pyridine nucleotide biosynthesis</keyword>
<evidence type="ECO:0000256" key="3">
    <source>
        <dbReference type="ARBA" id="ARBA00008562"/>
    </source>
</evidence>
<evidence type="ECO:0000256" key="2">
    <source>
        <dbReference type="ARBA" id="ARBA00004950"/>
    </source>
</evidence>
<dbReference type="InterPro" id="IPR015939">
    <property type="entry name" value="Fum_Rdtase/Succ_DH_flav-like_C"/>
</dbReference>
<name>A0AAU8DWU9_9ACTN</name>
<dbReference type="PRINTS" id="PR00368">
    <property type="entry name" value="FADPNR"/>
</dbReference>
<evidence type="ECO:0000256" key="11">
    <source>
        <dbReference type="ARBA" id="ARBA00048305"/>
    </source>
</evidence>
<dbReference type="FunFam" id="3.90.700.10:FF:000002">
    <property type="entry name" value="L-aspartate oxidase"/>
    <property type="match status" value="1"/>
</dbReference>
<feature type="domain" description="FAD-dependent oxidoreductase 2 FAD-binding" evidence="14">
    <location>
        <begin position="7"/>
        <end position="388"/>
    </location>
</feature>
<evidence type="ECO:0000256" key="12">
    <source>
        <dbReference type="NCBIfam" id="TIGR00551"/>
    </source>
</evidence>
<evidence type="ECO:0000256" key="7">
    <source>
        <dbReference type="ARBA" id="ARBA00022642"/>
    </source>
</evidence>
<dbReference type="GO" id="GO:0008734">
    <property type="term" value="F:L-aspartate oxidase activity"/>
    <property type="evidence" value="ECO:0007669"/>
    <property type="project" value="UniProtKB-UniRule"/>
</dbReference>
<dbReference type="Pfam" id="PF00890">
    <property type="entry name" value="FAD_binding_2"/>
    <property type="match status" value="1"/>
</dbReference>
<comment type="pathway">
    <text evidence="2 13">Cofactor biosynthesis; NAD(+) biosynthesis; iminoaspartate from L-aspartate (oxidase route): step 1/1.</text>
</comment>
<evidence type="ECO:0000313" key="16">
    <source>
        <dbReference type="EMBL" id="XCG65887.1"/>
    </source>
</evidence>
<dbReference type="InterPro" id="IPR036188">
    <property type="entry name" value="FAD/NAD-bd_sf"/>
</dbReference>
<accession>A0AAU8DWU9</accession>
<dbReference type="NCBIfam" id="TIGR00551">
    <property type="entry name" value="nadB"/>
    <property type="match status" value="1"/>
</dbReference>
<dbReference type="AlphaFoldDB" id="A0AAU8DWU9"/>
<feature type="domain" description="Fumarate reductase/succinate dehydrogenase flavoprotein-like C-terminal" evidence="15">
    <location>
        <begin position="463"/>
        <end position="500"/>
    </location>
</feature>
<comment type="catalytic activity">
    <reaction evidence="11">
        <text>L-aspartate + O2 = iminosuccinate + H2O2</text>
        <dbReference type="Rhea" id="RHEA:25876"/>
        <dbReference type="ChEBI" id="CHEBI:15379"/>
        <dbReference type="ChEBI" id="CHEBI:16240"/>
        <dbReference type="ChEBI" id="CHEBI:29991"/>
        <dbReference type="ChEBI" id="CHEBI:77875"/>
        <dbReference type="EC" id="1.4.3.16"/>
    </reaction>
    <physiologicalReaction direction="left-to-right" evidence="11">
        <dbReference type="Rhea" id="RHEA:25877"/>
    </physiologicalReaction>
</comment>
<dbReference type="Gene3D" id="3.90.700.10">
    <property type="entry name" value="Succinate dehydrogenase/fumarate reductase flavoprotein, catalytic domain"/>
    <property type="match status" value="1"/>
</dbReference>
<evidence type="ECO:0000256" key="6">
    <source>
        <dbReference type="ARBA" id="ARBA00022630"/>
    </source>
</evidence>
<dbReference type="InterPro" id="IPR003953">
    <property type="entry name" value="FAD-dep_OxRdtase_2_FAD-bd"/>
</dbReference>
<dbReference type="SUPFAM" id="SSF56425">
    <property type="entry name" value="Succinate dehydrogenase/fumarate reductase flavoprotein, catalytic domain"/>
    <property type="match status" value="1"/>
</dbReference>
<dbReference type="SUPFAM" id="SSF46977">
    <property type="entry name" value="Succinate dehydrogenase/fumarate reductase flavoprotein C-terminal domain"/>
    <property type="match status" value="1"/>
</dbReference>
<dbReference type="GO" id="GO:0034628">
    <property type="term" value="P:'de novo' NAD+ biosynthetic process from L-aspartate"/>
    <property type="evidence" value="ECO:0007669"/>
    <property type="project" value="TreeGrafter"/>
</dbReference>
<dbReference type="InterPro" id="IPR037099">
    <property type="entry name" value="Fum_R/Succ_DH_flav-like_C_sf"/>
</dbReference>
<dbReference type="PANTHER" id="PTHR42716">
    <property type="entry name" value="L-ASPARTATE OXIDASE"/>
    <property type="match status" value="1"/>
</dbReference>
<comment type="similarity">
    <text evidence="3 13">Belongs to the FAD-dependent oxidoreductase 2 family. NadB subfamily.</text>
</comment>
<dbReference type="Gene3D" id="1.20.58.100">
    <property type="entry name" value="Fumarate reductase/succinate dehydrogenase flavoprotein-like, C-terminal domain"/>
    <property type="match status" value="1"/>
</dbReference>
<evidence type="ECO:0000256" key="1">
    <source>
        <dbReference type="ARBA" id="ARBA00001974"/>
    </source>
</evidence>
<dbReference type="EC" id="1.4.3.16" evidence="4 12"/>
<evidence type="ECO:0000256" key="9">
    <source>
        <dbReference type="ARBA" id="ARBA00023002"/>
    </source>
</evidence>
<dbReference type="RefSeq" id="WP_353651491.1">
    <property type="nucleotide sequence ID" value="NZ_CP159218.1"/>
</dbReference>
<reference evidence="16" key="1">
    <citation type="submission" date="2024-05" db="EMBL/GenBank/DDBJ databases">
        <authorList>
            <person name="Cai S.Y."/>
            <person name="Jin L.M."/>
            <person name="Li H.R."/>
        </authorList>
    </citation>
    <scope>NUCLEOTIDE SEQUENCE</scope>
    <source>
        <strain evidence="16">A5-74</strain>
    </source>
</reference>
<keyword evidence="8 13" id="KW-0274">FAD</keyword>
<comment type="function">
    <text evidence="10">Catalyzes the oxidation of L-aspartate to iminoaspartate, the first step in the de novo biosynthesis of NAD(+).</text>
</comment>
<keyword evidence="6 13" id="KW-0285">Flavoprotein</keyword>
<evidence type="ECO:0000256" key="8">
    <source>
        <dbReference type="ARBA" id="ARBA00022827"/>
    </source>
</evidence>
<dbReference type="GO" id="GO:0033765">
    <property type="term" value="F:steroid dehydrogenase activity, acting on the CH-CH group of donors"/>
    <property type="evidence" value="ECO:0007669"/>
    <property type="project" value="UniProtKB-ARBA"/>
</dbReference>
<protein>
    <recommendedName>
        <fullName evidence="5 12">L-aspartate oxidase</fullName>
        <ecNumber evidence="4 12">1.4.3.16</ecNumber>
    </recommendedName>
</protein>